<reference evidence="9 10" key="1">
    <citation type="submission" date="2018-05" db="EMBL/GenBank/DDBJ databases">
        <title>Genomic Encyclopedia of Archaeal and Bacterial Type Strains, Phase II (KMG-II): from individual species to whole genera.</title>
        <authorList>
            <person name="Goeker M."/>
        </authorList>
    </citation>
    <scope>NUCLEOTIDE SEQUENCE [LARGE SCALE GENOMIC DNA]</scope>
    <source>
        <strain evidence="9 10">DSM 23514</strain>
    </source>
</reference>
<keyword evidence="3" id="KW-0732">Signal</keyword>
<evidence type="ECO:0000256" key="2">
    <source>
        <dbReference type="ARBA" id="ARBA00006275"/>
    </source>
</evidence>
<keyword evidence="4" id="KW-0472">Membrane</keyword>
<gene>
    <name evidence="9" type="ORF">LX92_03052</name>
</gene>
<dbReference type="InterPro" id="IPR011990">
    <property type="entry name" value="TPR-like_helical_dom_sf"/>
</dbReference>
<evidence type="ECO:0000256" key="3">
    <source>
        <dbReference type="ARBA" id="ARBA00022729"/>
    </source>
</evidence>
<comment type="similarity">
    <text evidence="2">Belongs to the SusD family.</text>
</comment>
<evidence type="ECO:0000256" key="1">
    <source>
        <dbReference type="ARBA" id="ARBA00004442"/>
    </source>
</evidence>
<dbReference type="RefSeq" id="WP_223308378.1">
    <property type="nucleotide sequence ID" value="NZ_JACWLN010000006.1"/>
</dbReference>
<feature type="domain" description="RagB/SusD" evidence="7">
    <location>
        <begin position="323"/>
        <end position="583"/>
    </location>
</feature>
<accession>A0A316DW36</accession>
<dbReference type="GO" id="GO:0009279">
    <property type="term" value="C:cell outer membrane"/>
    <property type="evidence" value="ECO:0007669"/>
    <property type="project" value="UniProtKB-SubCell"/>
</dbReference>
<evidence type="ECO:0000256" key="4">
    <source>
        <dbReference type="ARBA" id="ARBA00023136"/>
    </source>
</evidence>
<dbReference type="Proteomes" id="UP000245667">
    <property type="component" value="Unassembled WGS sequence"/>
</dbReference>
<feature type="region of interest" description="Disordered" evidence="6">
    <location>
        <begin position="398"/>
        <end position="419"/>
    </location>
</feature>
<evidence type="ECO:0000313" key="9">
    <source>
        <dbReference type="EMBL" id="PWK22577.1"/>
    </source>
</evidence>
<feature type="domain" description="SusD-like N-terminal" evidence="8">
    <location>
        <begin position="118"/>
        <end position="239"/>
    </location>
</feature>
<comment type="subcellular location">
    <subcellularLocation>
        <location evidence="1">Cell outer membrane</location>
    </subcellularLocation>
</comment>
<dbReference type="Pfam" id="PF07980">
    <property type="entry name" value="SusD_RagB"/>
    <property type="match status" value="1"/>
</dbReference>
<evidence type="ECO:0000313" key="10">
    <source>
        <dbReference type="Proteomes" id="UP000245667"/>
    </source>
</evidence>
<evidence type="ECO:0000259" key="7">
    <source>
        <dbReference type="Pfam" id="PF07980"/>
    </source>
</evidence>
<dbReference type="AlphaFoldDB" id="A0A316DW36"/>
<dbReference type="Pfam" id="PF14322">
    <property type="entry name" value="SusD-like_3"/>
    <property type="match status" value="1"/>
</dbReference>
<sequence length="583" mass="66168">MNQTLINKKFKKMKHIEIKLAVVLLTIFTIVGCNNDILDTESSDSFTEDAIYGDVNQAALVVVTAYNTTDSWAINRSQWWTQRIGIEGASWEAKFNFKDLDNPYKMRGGWSPSNAGLAFNNRWETSWDYVKLINEFLEKIEGSEAMEENPEEVAQLKAEMQFLRAFTYFNLIKYYGGVPIMETTFGLDDDFSLSRDSFEDCVEFIVNDLDEAAAVLPIEASEFGRATKLAALAVKSRTLLYAASPLHDPNTVPNGLLYDYSKTTKWQDAADAAKAVIDLVGARDLISVANATEYQNLFLHPNQDILFARSYGSLYAEMANDINTLPDQAQSPNGYGGWGLSSPTLNFALEFNMADGTSTSVGSYDANQPNENREMRYYADLNFQGAMFRDRQVDYALADNPSDETPDGLDSPNGLGNQLHSSKTGYNIRKFQDESLSTLTSFSADRPYIMYRLAEVYLNYAEAMYELGDETTAREYLNKVSMRALQPEITAAGNELLEAIKRERRVELCFEGHNFFDERRWMNQDHIGGYDIKGLKWTKAVDGTLNHEEYTVVTRPWFDYRYYLPIPQTEIDKDASLEQNYGY</sequence>
<dbReference type="InterPro" id="IPR012944">
    <property type="entry name" value="SusD_RagB_dom"/>
</dbReference>
<dbReference type="Gene3D" id="1.25.40.390">
    <property type="match status" value="1"/>
</dbReference>
<evidence type="ECO:0000256" key="5">
    <source>
        <dbReference type="ARBA" id="ARBA00023237"/>
    </source>
</evidence>
<name>A0A316DW36_9FLAO</name>
<proteinExistence type="inferred from homology"/>
<evidence type="ECO:0000256" key="6">
    <source>
        <dbReference type="SAM" id="MobiDB-lite"/>
    </source>
</evidence>
<keyword evidence="5" id="KW-0998">Cell outer membrane</keyword>
<comment type="caution">
    <text evidence="9">The sequence shown here is derived from an EMBL/GenBank/DDBJ whole genome shotgun (WGS) entry which is preliminary data.</text>
</comment>
<dbReference type="SUPFAM" id="SSF48452">
    <property type="entry name" value="TPR-like"/>
    <property type="match status" value="1"/>
</dbReference>
<evidence type="ECO:0000259" key="8">
    <source>
        <dbReference type="Pfam" id="PF14322"/>
    </source>
</evidence>
<organism evidence="9 10">
    <name type="scientific">Maribacter polysiphoniae</name>
    <dbReference type="NCBI Taxonomy" id="429344"/>
    <lineage>
        <taxon>Bacteria</taxon>
        <taxon>Pseudomonadati</taxon>
        <taxon>Bacteroidota</taxon>
        <taxon>Flavobacteriia</taxon>
        <taxon>Flavobacteriales</taxon>
        <taxon>Flavobacteriaceae</taxon>
        <taxon>Maribacter</taxon>
    </lineage>
</organism>
<dbReference type="EMBL" id="QGGQ01000007">
    <property type="protein sequence ID" value="PWK22577.1"/>
    <property type="molecule type" value="Genomic_DNA"/>
</dbReference>
<protein>
    <submittedName>
        <fullName evidence="9">Putative outer membrane starch-binding protein</fullName>
    </submittedName>
</protein>
<dbReference type="InterPro" id="IPR033985">
    <property type="entry name" value="SusD-like_N"/>
</dbReference>